<dbReference type="PANTHER" id="PTHR43649">
    <property type="entry name" value="ARABINOSE-BINDING PROTEIN-RELATED"/>
    <property type="match status" value="1"/>
</dbReference>
<dbReference type="GO" id="GO:0042597">
    <property type="term" value="C:periplasmic space"/>
    <property type="evidence" value="ECO:0007669"/>
    <property type="project" value="UniProtKB-SubCell"/>
</dbReference>
<evidence type="ECO:0000313" key="3">
    <source>
        <dbReference type="EMBL" id="HFX12641.1"/>
    </source>
</evidence>
<sequence>MKFKGVLVFLLLLLIVLTVNYSQQPINLRVAWWGSQTRHNQTLEVIKLFEKRYPNIKITPEYTSWSDYWTKLNTQAAAGNLPDVIQHDYQYITEWVNRGLLLPLDDFVKDNVINLKDVATNYIKPGIVNSRLYGINLGVNALGLVYDPELFKQAGFPLPKNDWTWEEFKNTVIQIKKKLCIYGVEGFTGQIECFKIWLIENGEWLYSQDGKSIGFSKDTFVKWWKMMLDIENAGAAPDVTVDVSRTGLGVEDQFIVKKKSAMSLAWSNQLIAISKAAGRPLKMVLFPRLDKKSKSGTYLKASMFFSIYSRTRYPKEAAMFIDFFTNNLDAHKIMKAERGVPISSRVQTFLKPYIEASQKEAFAFVRLAEKEGSPTPPPDIPKHAEISNNVIAPIWEQIRYKKIGLEEAYDTLKKEAEKILNR</sequence>
<accession>A0A7C3RU92</accession>
<dbReference type="SUPFAM" id="SSF53850">
    <property type="entry name" value="Periplasmic binding protein-like II"/>
    <property type="match status" value="1"/>
</dbReference>
<evidence type="ECO:0000256" key="1">
    <source>
        <dbReference type="ARBA" id="ARBA00004418"/>
    </source>
</evidence>
<protein>
    <submittedName>
        <fullName evidence="3">Sugar ABC transporter substrate-binding protein</fullName>
    </submittedName>
</protein>
<proteinExistence type="inferred from homology"/>
<dbReference type="PANTHER" id="PTHR43649:SF11">
    <property type="entry name" value="ABC TRANSPORTER SUBSTRATE-BINDING PROTEIN YESO-RELATED"/>
    <property type="match status" value="1"/>
</dbReference>
<comment type="subcellular location">
    <subcellularLocation>
        <location evidence="1">Periplasm</location>
    </subcellularLocation>
</comment>
<gene>
    <name evidence="3" type="ORF">ENW00_00540</name>
</gene>
<dbReference type="Pfam" id="PF13416">
    <property type="entry name" value="SBP_bac_8"/>
    <property type="match status" value="1"/>
</dbReference>
<comment type="caution">
    <text evidence="3">The sequence shown here is derived from an EMBL/GenBank/DDBJ whole genome shotgun (WGS) entry which is preliminary data.</text>
</comment>
<reference evidence="3" key="1">
    <citation type="journal article" date="2020" name="mSystems">
        <title>Genome- and Community-Level Interaction Insights into Carbon Utilization and Element Cycling Functions of Hydrothermarchaeota in Hydrothermal Sediment.</title>
        <authorList>
            <person name="Zhou Z."/>
            <person name="Liu Y."/>
            <person name="Xu W."/>
            <person name="Pan J."/>
            <person name="Luo Z.H."/>
            <person name="Li M."/>
        </authorList>
    </citation>
    <scope>NUCLEOTIDE SEQUENCE [LARGE SCALE GENOMIC DNA]</scope>
    <source>
        <strain evidence="3">SpSt-81</strain>
    </source>
</reference>
<dbReference type="EMBL" id="DTIN01000008">
    <property type="protein sequence ID" value="HFX12641.1"/>
    <property type="molecule type" value="Genomic_DNA"/>
</dbReference>
<dbReference type="InterPro" id="IPR006059">
    <property type="entry name" value="SBP"/>
</dbReference>
<name>A0A7C3RU92_DICTH</name>
<comment type="similarity">
    <text evidence="2">Belongs to the bacterial solute-binding protein 1 family.</text>
</comment>
<dbReference type="CDD" id="cd13585">
    <property type="entry name" value="PBP2_TMBP_like"/>
    <property type="match status" value="1"/>
</dbReference>
<dbReference type="InterPro" id="IPR050490">
    <property type="entry name" value="Bact_solute-bd_prot1"/>
</dbReference>
<dbReference type="AlphaFoldDB" id="A0A7C3RU92"/>
<organism evidence="3">
    <name type="scientific">Dictyoglomus thermophilum</name>
    <dbReference type="NCBI Taxonomy" id="14"/>
    <lineage>
        <taxon>Bacteria</taxon>
        <taxon>Pseudomonadati</taxon>
        <taxon>Dictyoglomota</taxon>
        <taxon>Dictyoglomia</taxon>
        <taxon>Dictyoglomales</taxon>
        <taxon>Dictyoglomaceae</taxon>
        <taxon>Dictyoglomus</taxon>
    </lineage>
</organism>
<evidence type="ECO:0000256" key="2">
    <source>
        <dbReference type="ARBA" id="ARBA00008520"/>
    </source>
</evidence>
<dbReference type="Gene3D" id="3.40.190.10">
    <property type="entry name" value="Periplasmic binding protein-like II"/>
    <property type="match status" value="2"/>
</dbReference>